<accession>A0A285PXJ9</accession>
<dbReference type="EMBL" id="LT907979">
    <property type="protein sequence ID" value="SOB74398.1"/>
    <property type="molecule type" value="Genomic_DNA"/>
</dbReference>
<evidence type="ECO:0000313" key="2">
    <source>
        <dbReference type="Proteomes" id="UP000274850"/>
    </source>
</evidence>
<proteinExistence type="predicted"/>
<keyword evidence="2" id="KW-1185">Reference proteome</keyword>
<sequence length="130" mass="14942">MEHGLYEFMSILSSSTICTEEVIYRGTMRHLGLQVGDVFAYSYPTSWTTDIKVATNFIGPGHVILCIEPTCLRALPNPYNRFRKAKFCTPGVQNYNEEEFILYPNTFQVSFTEIYHGIFGDYTLVHLRPT</sequence>
<protein>
    <submittedName>
        <fullName evidence="1">Uncharacterized protein</fullName>
    </submittedName>
</protein>
<evidence type="ECO:0000313" key="1">
    <source>
        <dbReference type="EMBL" id="SOB74398.1"/>
    </source>
</evidence>
<organism evidence="1">
    <name type="scientific">Cedratvirus lausannensis</name>
    <dbReference type="NCBI Taxonomy" id="2023205"/>
    <lineage>
        <taxon>Viruses</taxon>
        <taxon>Pithoviruses</taxon>
        <taxon>Orthocedratvirinae</taxon>
        <taxon>Alphacedratvirus</taxon>
        <taxon>Alphacedratvirus francolausannense</taxon>
    </lineage>
</organism>
<dbReference type="Proteomes" id="UP000274850">
    <property type="component" value="Segment"/>
</dbReference>
<reference evidence="1" key="1">
    <citation type="submission" date="2017-08" db="EMBL/GenBank/DDBJ databases">
        <authorList>
            <person name="de Groot N.N."/>
        </authorList>
    </citation>
    <scope>NUCLEOTIDE SEQUENCE</scope>
</reference>
<gene>
    <name evidence="1" type="ORF">BQ9231_00515</name>
</gene>
<name>A0A285PXJ9_9VIRU</name>